<reference evidence="2 3" key="1">
    <citation type="submission" date="2014-02" db="EMBL/GenBank/DDBJ databases">
        <title>The small core and large imbalanced accessory genome model reveals a collaborative survival strategy of Sorangium cellulosum strains in nature.</title>
        <authorList>
            <person name="Han K."/>
            <person name="Peng R."/>
            <person name="Blom J."/>
            <person name="Li Y.-Z."/>
        </authorList>
    </citation>
    <scope>NUCLEOTIDE SEQUENCE [LARGE SCALE GENOMIC DNA]</scope>
    <source>
        <strain evidence="2 3">So0149</strain>
    </source>
</reference>
<dbReference type="EMBL" id="JEMC01001380">
    <property type="protein sequence ID" value="KYF97609.1"/>
    <property type="molecule type" value="Genomic_DNA"/>
</dbReference>
<proteinExistence type="predicted"/>
<evidence type="ECO:0000313" key="2">
    <source>
        <dbReference type="EMBL" id="KYF97609.1"/>
    </source>
</evidence>
<protein>
    <submittedName>
        <fullName evidence="2">Uncharacterized protein</fullName>
    </submittedName>
</protein>
<accession>A0A150S2Q3</accession>
<comment type="caution">
    <text evidence="2">The sequence shown here is derived from an EMBL/GenBank/DDBJ whole genome shotgun (WGS) entry which is preliminary data.</text>
</comment>
<dbReference type="Proteomes" id="UP000075515">
    <property type="component" value="Unassembled WGS sequence"/>
</dbReference>
<feature type="region of interest" description="Disordered" evidence="1">
    <location>
        <begin position="1"/>
        <end position="24"/>
    </location>
</feature>
<feature type="region of interest" description="Disordered" evidence="1">
    <location>
        <begin position="51"/>
        <end position="95"/>
    </location>
</feature>
<evidence type="ECO:0000313" key="3">
    <source>
        <dbReference type="Proteomes" id="UP000075515"/>
    </source>
</evidence>
<gene>
    <name evidence="2" type="ORF">BE18_46415</name>
</gene>
<feature type="compositionally biased region" description="Pro residues" evidence="1">
    <location>
        <begin position="1"/>
        <end position="13"/>
    </location>
</feature>
<name>A0A150S2Q3_SORCE</name>
<feature type="compositionally biased region" description="Polar residues" evidence="1">
    <location>
        <begin position="65"/>
        <end position="78"/>
    </location>
</feature>
<sequence length="95" mass="9953">MNAAPSEPPPIHAPRPAVGSPALFDPRKDTARVLRLVEVEGDAVADLPCMIAPSPADGSTRSKRTLNPFTTTRFSSSLRPEPPAPAGRRSIAGQG</sequence>
<dbReference type="AlphaFoldDB" id="A0A150S2Q3"/>
<organism evidence="2 3">
    <name type="scientific">Sorangium cellulosum</name>
    <name type="common">Polyangium cellulosum</name>
    <dbReference type="NCBI Taxonomy" id="56"/>
    <lineage>
        <taxon>Bacteria</taxon>
        <taxon>Pseudomonadati</taxon>
        <taxon>Myxococcota</taxon>
        <taxon>Polyangia</taxon>
        <taxon>Polyangiales</taxon>
        <taxon>Polyangiaceae</taxon>
        <taxon>Sorangium</taxon>
    </lineage>
</organism>
<evidence type="ECO:0000256" key="1">
    <source>
        <dbReference type="SAM" id="MobiDB-lite"/>
    </source>
</evidence>